<protein>
    <submittedName>
        <fullName evidence="2">Uncharacterized protein</fullName>
    </submittedName>
</protein>
<dbReference type="Gramene" id="KQL30459">
    <property type="protein sequence ID" value="KQL30459"/>
    <property type="gene ID" value="SETIT_020530mg"/>
</dbReference>
<evidence type="ECO:0000313" key="2">
    <source>
        <dbReference type="EnsemblPlants" id="KQL30459"/>
    </source>
</evidence>
<dbReference type="InParanoid" id="K3Z1W2"/>
<evidence type="ECO:0000313" key="3">
    <source>
        <dbReference type="Proteomes" id="UP000004995"/>
    </source>
</evidence>
<reference evidence="2" key="2">
    <citation type="submission" date="2018-08" db="UniProtKB">
        <authorList>
            <consortium name="EnsemblPlants"/>
        </authorList>
    </citation>
    <scope>IDENTIFICATION</scope>
    <source>
        <strain evidence="2">Yugu1</strain>
    </source>
</reference>
<accession>K3Z1W2</accession>
<dbReference type="EnsemblPlants" id="KQL30459">
    <property type="protein sequence ID" value="KQL30459"/>
    <property type="gene ID" value="SETIT_020530mg"/>
</dbReference>
<reference evidence="3" key="1">
    <citation type="journal article" date="2012" name="Nat. Biotechnol.">
        <title>Reference genome sequence of the model plant Setaria.</title>
        <authorList>
            <person name="Bennetzen J.L."/>
            <person name="Schmutz J."/>
            <person name="Wang H."/>
            <person name="Percifield R."/>
            <person name="Hawkins J."/>
            <person name="Pontaroli A.C."/>
            <person name="Estep M."/>
            <person name="Feng L."/>
            <person name="Vaughn J.N."/>
            <person name="Grimwood J."/>
            <person name="Jenkins J."/>
            <person name="Barry K."/>
            <person name="Lindquist E."/>
            <person name="Hellsten U."/>
            <person name="Deshpande S."/>
            <person name="Wang X."/>
            <person name="Wu X."/>
            <person name="Mitros T."/>
            <person name="Triplett J."/>
            <person name="Yang X."/>
            <person name="Ye C.Y."/>
            <person name="Mauro-Herrera M."/>
            <person name="Wang L."/>
            <person name="Li P."/>
            <person name="Sharma M."/>
            <person name="Sharma R."/>
            <person name="Ronald P.C."/>
            <person name="Panaud O."/>
            <person name="Kellogg E.A."/>
            <person name="Brutnell T.P."/>
            <person name="Doust A.N."/>
            <person name="Tuskan G.A."/>
            <person name="Rokhsar D."/>
            <person name="Devos K.M."/>
        </authorList>
    </citation>
    <scope>NUCLEOTIDE SEQUENCE [LARGE SCALE GENOMIC DNA]</scope>
    <source>
        <strain evidence="3">cv. Yugu1</strain>
    </source>
</reference>
<dbReference type="Proteomes" id="UP000004995">
    <property type="component" value="Unassembled WGS sequence"/>
</dbReference>
<name>K3Z1W2_SETIT</name>
<feature type="region of interest" description="Disordered" evidence="1">
    <location>
        <begin position="20"/>
        <end position="42"/>
    </location>
</feature>
<keyword evidence="3" id="KW-1185">Reference proteome</keyword>
<evidence type="ECO:0000256" key="1">
    <source>
        <dbReference type="SAM" id="MobiDB-lite"/>
    </source>
</evidence>
<organism evidence="2 3">
    <name type="scientific">Setaria italica</name>
    <name type="common">Foxtail millet</name>
    <name type="synonym">Panicum italicum</name>
    <dbReference type="NCBI Taxonomy" id="4555"/>
    <lineage>
        <taxon>Eukaryota</taxon>
        <taxon>Viridiplantae</taxon>
        <taxon>Streptophyta</taxon>
        <taxon>Embryophyta</taxon>
        <taxon>Tracheophyta</taxon>
        <taxon>Spermatophyta</taxon>
        <taxon>Magnoliopsida</taxon>
        <taxon>Liliopsida</taxon>
        <taxon>Poales</taxon>
        <taxon>Poaceae</taxon>
        <taxon>PACMAD clade</taxon>
        <taxon>Panicoideae</taxon>
        <taxon>Panicodae</taxon>
        <taxon>Paniceae</taxon>
        <taxon>Cenchrinae</taxon>
        <taxon>Setaria</taxon>
    </lineage>
</organism>
<sequence length="72" mass="8289">MLVSSPFNFTRTPSPWISRTRSRFLRGRKKPNEKKAKATRKHTSRLSVSDLLIAFSFVRNFVCTCLNANMAL</sequence>
<dbReference type="AlphaFoldDB" id="K3Z1W2"/>
<dbReference type="HOGENOM" id="CLU_2727001_0_0_1"/>
<dbReference type="EMBL" id="AGNK02000430">
    <property type="status" value="NOT_ANNOTATED_CDS"/>
    <property type="molecule type" value="Genomic_DNA"/>
</dbReference>
<proteinExistence type="predicted"/>